<comment type="caution">
    <text evidence="12">The sequence shown here is derived from an EMBL/GenBank/DDBJ whole genome shotgun (WGS) entry which is preliminary data.</text>
</comment>
<keyword evidence="5" id="KW-0812">Transmembrane</keyword>
<comment type="similarity">
    <text evidence="2 10">Belongs to the glycosyltransferase 31 family.</text>
</comment>
<evidence type="ECO:0000256" key="1">
    <source>
        <dbReference type="ARBA" id="ARBA00004323"/>
    </source>
</evidence>
<evidence type="ECO:0000256" key="10">
    <source>
        <dbReference type="RuleBase" id="RU363063"/>
    </source>
</evidence>
<dbReference type="EC" id="2.4.1.-" evidence="10"/>
<proteinExistence type="inferred from homology"/>
<evidence type="ECO:0000256" key="7">
    <source>
        <dbReference type="ARBA" id="ARBA00022989"/>
    </source>
</evidence>
<dbReference type="GO" id="GO:0016758">
    <property type="term" value="F:hexosyltransferase activity"/>
    <property type="evidence" value="ECO:0007669"/>
    <property type="project" value="InterPro"/>
</dbReference>
<keyword evidence="3 10" id="KW-0328">Glycosyltransferase</keyword>
<dbReference type="OrthoDB" id="6381420at2759"/>
<evidence type="ECO:0000256" key="4">
    <source>
        <dbReference type="ARBA" id="ARBA00022679"/>
    </source>
</evidence>
<keyword evidence="7" id="KW-1133">Transmembrane helix</keyword>
<evidence type="ECO:0000313" key="13">
    <source>
        <dbReference type="Proteomes" id="UP000031036"/>
    </source>
</evidence>
<dbReference type="InterPro" id="IPR002659">
    <property type="entry name" value="Glyco_trans_31"/>
</dbReference>
<dbReference type="GO" id="GO:0006493">
    <property type="term" value="P:protein O-linked glycosylation"/>
    <property type="evidence" value="ECO:0007669"/>
    <property type="project" value="TreeGrafter"/>
</dbReference>
<dbReference type="OMA" id="DADMHLN"/>
<evidence type="ECO:0000313" key="12">
    <source>
        <dbReference type="EMBL" id="KHN87104.1"/>
    </source>
</evidence>
<evidence type="ECO:0000256" key="5">
    <source>
        <dbReference type="ARBA" id="ARBA00022692"/>
    </source>
</evidence>
<dbReference type="AlphaFoldDB" id="A0A0B2W0B3"/>
<protein>
    <recommendedName>
        <fullName evidence="10">Hexosyltransferase</fullName>
        <ecNumber evidence="10">2.4.1.-</ecNumber>
    </recommendedName>
</protein>
<evidence type="ECO:0000256" key="8">
    <source>
        <dbReference type="ARBA" id="ARBA00023034"/>
    </source>
</evidence>
<evidence type="ECO:0000256" key="6">
    <source>
        <dbReference type="ARBA" id="ARBA00022968"/>
    </source>
</evidence>
<comment type="subcellular location">
    <subcellularLocation>
        <location evidence="1 10">Golgi apparatus membrane</location>
        <topology evidence="1 10">Single-pass type II membrane protein</topology>
    </subcellularLocation>
</comment>
<organism evidence="12 13">
    <name type="scientific">Toxocara canis</name>
    <name type="common">Canine roundworm</name>
    <dbReference type="NCBI Taxonomy" id="6265"/>
    <lineage>
        <taxon>Eukaryota</taxon>
        <taxon>Metazoa</taxon>
        <taxon>Ecdysozoa</taxon>
        <taxon>Nematoda</taxon>
        <taxon>Chromadorea</taxon>
        <taxon>Rhabditida</taxon>
        <taxon>Spirurina</taxon>
        <taxon>Ascaridomorpha</taxon>
        <taxon>Ascaridoidea</taxon>
        <taxon>Toxocaridae</taxon>
        <taxon>Toxocara</taxon>
    </lineage>
</organism>
<feature type="region of interest" description="Disordered" evidence="11">
    <location>
        <begin position="88"/>
        <end position="121"/>
    </location>
</feature>
<dbReference type="PANTHER" id="PTHR11214:SF364">
    <property type="entry name" value="HEXOSYLTRANSFERASE"/>
    <property type="match status" value="1"/>
</dbReference>
<dbReference type="STRING" id="6265.A0A0B2W0B3"/>
<keyword evidence="9" id="KW-0472">Membrane</keyword>
<dbReference type="Gene3D" id="3.90.550.50">
    <property type="match status" value="1"/>
</dbReference>
<sequence length="430" mass="49892">MFFGNSEKKQKDLTAKNDAALPNSEVHNALDIWLTHRKANVMDKCRTDNAVHPNFVTKEPMRENGESALSSYLTDTTTVNSGRRIMTASKEMKKTPSSKPTKPPDHVTSRSSQTSSKQTTIAHEDIIIKRNPFNWTIVEKDFCTKRFPNTTILVVLHTAIEHYERRQIYRDMYGEQLYEQYGIAMLFVLGTSNNGDKKERILEESSTYHDIIQQDFLDAYRNLTWKALAWLRFVDEYCATARYVLKIDDDVVFDAIGLLKYLHIDERNSTEIKNENRIICGLFQGTSLVPVRKKGSKWYVTKEEYQPDFYYPYCRGIQFLLSPSTATAILNASIGEKFFWIDDYFITGYLGHKINVTFDNIRPLQATKEKFLERKALFWWVNKGDMREAKKLWNKLELSYEVEQAVKKALKESRQNCNGTSSTTIRPAPK</sequence>
<reference evidence="12 13" key="1">
    <citation type="submission" date="2014-11" db="EMBL/GenBank/DDBJ databases">
        <title>Genetic blueprint of the zoonotic pathogen Toxocara canis.</title>
        <authorList>
            <person name="Zhu X.-Q."/>
            <person name="Korhonen P.K."/>
            <person name="Cai H."/>
            <person name="Young N.D."/>
            <person name="Nejsum P."/>
            <person name="von Samson-Himmelstjerna G."/>
            <person name="Boag P.R."/>
            <person name="Tan P."/>
            <person name="Li Q."/>
            <person name="Min J."/>
            <person name="Yang Y."/>
            <person name="Wang X."/>
            <person name="Fang X."/>
            <person name="Hall R.S."/>
            <person name="Hofmann A."/>
            <person name="Sternberg P.W."/>
            <person name="Jex A.R."/>
            <person name="Gasser R.B."/>
        </authorList>
    </citation>
    <scope>NUCLEOTIDE SEQUENCE [LARGE SCALE GENOMIC DNA]</scope>
    <source>
        <strain evidence="12">PN_DK_2014</strain>
    </source>
</reference>
<keyword evidence="8 10" id="KW-0333">Golgi apparatus</keyword>
<evidence type="ECO:0000256" key="3">
    <source>
        <dbReference type="ARBA" id="ARBA00022676"/>
    </source>
</evidence>
<dbReference type="Pfam" id="PF01762">
    <property type="entry name" value="Galactosyl_T"/>
    <property type="match status" value="1"/>
</dbReference>
<keyword evidence="4 12" id="KW-0808">Transferase</keyword>
<dbReference type="GO" id="GO:0000139">
    <property type="term" value="C:Golgi membrane"/>
    <property type="evidence" value="ECO:0007669"/>
    <property type="project" value="UniProtKB-SubCell"/>
</dbReference>
<evidence type="ECO:0000256" key="9">
    <source>
        <dbReference type="ARBA" id="ARBA00023136"/>
    </source>
</evidence>
<dbReference type="EMBL" id="JPKZ01000483">
    <property type="protein sequence ID" value="KHN87104.1"/>
    <property type="molecule type" value="Genomic_DNA"/>
</dbReference>
<dbReference type="PANTHER" id="PTHR11214">
    <property type="entry name" value="BETA-1,3-N-ACETYLGLUCOSAMINYLTRANSFERASE"/>
    <property type="match status" value="1"/>
</dbReference>
<dbReference type="Proteomes" id="UP000031036">
    <property type="component" value="Unassembled WGS sequence"/>
</dbReference>
<evidence type="ECO:0000256" key="11">
    <source>
        <dbReference type="SAM" id="MobiDB-lite"/>
    </source>
</evidence>
<accession>A0A0B2W0B3</accession>
<name>A0A0B2W0B3_TOXCA</name>
<keyword evidence="13" id="KW-1185">Reference proteome</keyword>
<evidence type="ECO:0000256" key="2">
    <source>
        <dbReference type="ARBA" id="ARBA00008661"/>
    </source>
</evidence>
<keyword evidence="6" id="KW-0735">Signal-anchor</keyword>
<feature type="compositionally biased region" description="Low complexity" evidence="11">
    <location>
        <begin position="109"/>
        <end position="120"/>
    </location>
</feature>
<gene>
    <name evidence="12" type="primary">B3GALT1</name>
    <name evidence="12" type="ORF">Tcan_13248</name>
</gene>